<dbReference type="OrthoDB" id="5240040at2759"/>
<proteinExistence type="predicted"/>
<sequence>MGLPEDPTQTCATPLSDKKIDASRTEILVATFGLLFLVSQLFLIIWILAQPHTFSRKQEHRKTIIDTSPSTSHSSLDGDGDGNDTPRPRPNVRRSSTWNGGSSERQYQRGKSGGLDEFEESGISLSGPETDSDPDRSIQKGIRDIGMMAAVLAMPMSAPPARHFSNPPGSPDRDSETELKEFNHRTVWMEMGLMAAAIAKPASPRSPRLNAADQAALMEALTADIEEIEAPNSIPAVVEDTGTMASGFDDPLGVNQRMAPPTKADIVLSAAGSELRGSV</sequence>
<dbReference type="EMBL" id="KN714726">
    <property type="protein sequence ID" value="KUI59198.1"/>
    <property type="molecule type" value="Genomic_DNA"/>
</dbReference>
<reference evidence="4" key="1">
    <citation type="submission" date="2014-12" db="EMBL/GenBank/DDBJ databases">
        <title>Genome Sequence of Valsa Canker Pathogens Uncovers a Specific Adaption of Colonization on Woody Bark.</title>
        <authorList>
            <person name="Yin Z."/>
            <person name="Liu H."/>
            <person name="Gao X."/>
            <person name="Li Z."/>
            <person name="Song N."/>
            <person name="Ke X."/>
            <person name="Dai Q."/>
            <person name="Wu Y."/>
            <person name="Sun Y."/>
            <person name="Xu J.-R."/>
            <person name="Kang Z.K."/>
            <person name="Wang L."/>
            <person name="Huang L."/>
        </authorList>
    </citation>
    <scope>NUCLEOTIDE SEQUENCE [LARGE SCALE GENOMIC DNA]</scope>
    <source>
        <strain evidence="4">SXYL134</strain>
    </source>
</reference>
<dbReference type="AlphaFoldDB" id="A0A194V5P1"/>
<evidence type="ECO:0000256" key="1">
    <source>
        <dbReference type="SAM" id="MobiDB-lite"/>
    </source>
</evidence>
<feature type="region of interest" description="Disordered" evidence="1">
    <location>
        <begin position="60"/>
        <end position="138"/>
    </location>
</feature>
<name>A0A194V5P1_CYTMA</name>
<feature type="compositionally biased region" description="Polar residues" evidence="1">
    <location>
        <begin position="65"/>
        <end position="75"/>
    </location>
</feature>
<organism evidence="3 4">
    <name type="scientific">Cytospora mali</name>
    <name type="common">Apple Valsa canker fungus</name>
    <name type="synonym">Valsa mali</name>
    <dbReference type="NCBI Taxonomy" id="578113"/>
    <lineage>
        <taxon>Eukaryota</taxon>
        <taxon>Fungi</taxon>
        <taxon>Dikarya</taxon>
        <taxon>Ascomycota</taxon>
        <taxon>Pezizomycotina</taxon>
        <taxon>Sordariomycetes</taxon>
        <taxon>Sordariomycetidae</taxon>
        <taxon>Diaporthales</taxon>
        <taxon>Cytosporaceae</taxon>
        <taxon>Cytospora</taxon>
    </lineage>
</organism>
<feature type="region of interest" description="Disordered" evidence="1">
    <location>
        <begin position="158"/>
        <end position="177"/>
    </location>
</feature>
<dbReference type="Proteomes" id="UP000078576">
    <property type="component" value="Unassembled WGS sequence"/>
</dbReference>
<gene>
    <name evidence="3" type="ORF">VP1G_06481</name>
</gene>
<evidence type="ECO:0008006" key="5">
    <source>
        <dbReference type="Google" id="ProtNLM"/>
    </source>
</evidence>
<feature type="compositionally biased region" description="Polar residues" evidence="1">
    <location>
        <begin position="93"/>
        <end position="105"/>
    </location>
</feature>
<keyword evidence="2" id="KW-0812">Transmembrane</keyword>
<protein>
    <recommendedName>
        <fullName evidence="5">Transmembrane protein</fullName>
    </recommendedName>
</protein>
<feature type="transmembrane region" description="Helical" evidence="2">
    <location>
        <begin position="27"/>
        <end position="49"/>
    </location>
</feature>
<keyword evidence="2" id="KW-0472">Membrane</keyword>
<keyword evidence="4" id="KW-1185">Reference proteome</keyword>
<evidence type="ECO:0000313" key="4">
    <source>
        <dbReference type="Proteomes" id="UP000078576"/>
    </source>
</evidence>
<keyword evidence="2" id="KW-1133">Transmembrane helix</keyword>
<accession>A0A194V5P1</accession>
<evidence type="ECO:0000256" key="2">
    <source>
        <dbReference type="SAM" id="Phobius"/>
    </source>
</evidence>
<evidence type="ECO:0000313" key="3">
    <source>
        <dbReference type="EMBL" id="KUI59198.1"/>
    </source>
</evidence>